<dbReference type="InterPro" id="IPR031629">
    <property type="entry name" value="DpaA_N"/>
</dbReference>
<dbReference type="Pfam" id="PF16924">
    <property type="entry name" value="DpaA_N"/>
    <property type="match status" value="1"/>
</dbReference>
<evidence type="ECO:0000313" key="3">
    <source>
        <dbReference type="EMBL" id="ADI01802.1"/>
    </source>
</evidence>
<dbReference type="OrthoDB" id="8840764at2"/>
<feature type="domain" description="Dipicolinate synthase subunit A N-terminal" evidence="2">
    <location>
        <begin position="9"/>
        <end position="124"/>
    </location>
</feature>
<evidence type="ECO:0000259" key="1">
    <source>
        <dbReference type="Pfam" id="PF02826"/>
    </source>
</evidence>
<evidence type="ECO:0000259" key="2">
    <source>
        <dbReference type="Pfam" id="PF16924"/>
    </source>
</evidence>
<dbReference type="Gene3D" id="3.40.50.720">
    <property type="entry name" value="NAD(P)-binding Rossmann-like Domain"/>
    <property type="match status" value="1"/>
</dbReference>
<dbReference type="InterPro" id="IPR014215">
    <property type="entry name" value="Dipicolinic_acid_synth_A"/>
</dbReference>
<dbReference type="SUPFAM" id="SSF51735">
    <property type="entry name" value="NAD(P)-binding Rossmann-fold domains"/>
    <property type="match status" value="1"/>
</dbReference>
<reference evidence="3 4" key="2">
    <citation type="journal article" date="2010" name="Stand. Genomic Sci.">
        <title>Complete genome sequence of Syntrophothermus lipocalidus type strain (TGB-C1).</title>
        <authorList>
            <person name="Djao O.D."/>
            <person name="Zhang X."/>
            <person name="Lucas S."/>
            <person name="Lapidus A."/>
            <person name="Del Rio T.G."/>
            <person name="Nolan M."/>
            <person name="Tice H."/>
            <person name="Cheng J.F."/>
            <person name="Han C."/>
            <person name="Tapia R."/>
            <person name="Goodwin L."/>
            <person name="Pitluck S."/>
            <person name="Liolios K."/>
            <person name="Ivanova N."/>
            <person name="Mavromatis K."/>
            <person name="Mikhailova N."/>
            <person name="Ovchinnikova G."/>
            <person name="Pati A."/>
            <person name="Brambilla E."/>
            <person name="Chen A."/>
            <person name="Palaniappan K."/>
            <person name="Land M."/>
            <person name="Hauser L."/>
            <person name="Chang Y.J."/>
            <person name="Jeffries C.D."/>
            <person name="Rohde M."/>
            <person name="Sikorski J."/>
            <person name="Spring S."/>
            <person name="Goker M."/>
            <person name="Detter J.C."/>
            <person name="Woyke T."/>
            <person name="Bristow J."/>
            <person name="Eisen J.A."/>
            <person name="Markowitz V."/>
            <person name="Hugenholtz P."/>
            <person name="Kyrpides N.C."/>
            <person name="Klenk H.P."/>
        </authorList>
    </citation>
    <scope>NUCLEOTIDE SEQUENCE [LARGE SCALE GENOMIC DNA]</scope>
    <source>
        <strain evidence="4">DSM 12680 / TGB-C1</strain>
    </source>
</reference>
<dbReference type="KEGG" id="slp:Slip_1023"/>
<keyword evidence="4" id="KW-1185">Reference proteome</keyword>
<dbReference type="InterPro" id="IPR036291">
    <property type="entry name" value="NAD(P)-bd_dom_sf"/>
</dbReference>
<dbReference type="NCBIfam" id="NF006162">
    <property type="entry name" value="PRK08306.1"/>
    <property type="match status" value="1"/>
</dbReference>
<dbReference type="Pfam" id="PF02826">
    <property type="entry name" value="2-Hacid_dh_C"/>
    <property type="match status" value="1"/>
</dbReference>
<sequence>MSSALSGIKIAVVGGDDRELVLISELVRLGATISVVGFPRNMVKQGSYVVNTVEEACRGAEVLILPMPGTDGNGVVRAVYSSEQLELTERAIRQLAPNALVIIGVARPFLREWCRKYRLVLMEIAEMDEVAILNSIPTAEGALQIAIAETPITIHGSEVCVLGFGRVGHTLGRMLKNLGAHVTAVSRDPAELARAYEIGCRRAGFEELGSLVQSVDIIFNTVPAMVLDREMLEAANPDVLIIDLAAQPGGTDFEAASLLGIKAVLAPGLPGKVAPVTAGRILAEVIPQIILRELLRTDQNTSCG</sequence>
<dbReference type="EMBL" id="CP002048">
    <property type="protein sequence ID" value="ADI01802.1"/>
    <property type="molecule type" value="Genomic_DNA"/>
</dbReference>
<reference evidence="4" key="1">
    <citation type="journal article" date="2010" name="Stand. Genomic Sci.">
        <title>Complete genome sequence of Syntrophothermus lipocalidus type strain (TGB-C1T).</title>
        <authorList>
            <consortium name="US DOE Joint Genome Institute (JGI-PGF)"/>
            <person name="Djao O."/>
            <person name="Zhang X."/>
            <person name="Lucas S."/>
            <person name="Lapidus A."/>
            <person name="Glavina Del Rio T."/>
            <person name="Nolan M."/>
            <person name="Tice H."/>
            <person name="Cheng J."/>
            <person name="Han C."/>
            <person name="Tapia R."/>
            <person name="Goodwin L."/>
            <person name="Pitluck S."/>
            <person name="Liolios K."/>
            <person name="Ivanova N."/>
            <person name="Mavromatis K."/>
            <person name="Mikhailova N."/>
            <person name="Ovchinnikova G."/>
            <person name="Pati A."/>
            <person name="Brambilla E."/>
            <person name="Chen A."/>
            <person name="Palaniappan K."/>
            <person name="Land M."/>
            <person name="Hauser L."/>
            <person name="Chang Y."/>
            <person name="Jeffries C."/>
            <person name="Rohde M."/>
            <person name="Sikorski J."/>
            <person name="Spring S."/>
            <person name="Goker M."/>
            <person name="Detter J."/>
            <person name="Woyke T."/>
            <person name="Bristow J."/>
            <person name="Eisen J."/>
            <person name="Markowitz V."/>
            <person name="Hugenholtz P."/>
            <person name="Kyrpides N."/>
            <person name="Klenk H."/>
        </authorList>
    </citation>
    <scope>NUCLEOTIDE SEQUENCE [LARGE SCALE GENOMIC DNA]</scope>
    <source>
        <strain evidence="4">DSM 12680 / TGB-C1</strain>
    </source>
</reference>
<evidence type="ECO:0000313" key="4">
    <source>
        <dbReference type="Proteomes" id="UP000000378"/>
    </source>
</evidence>
<dbReference type="InterPro" id="IPR006140">
    <property type="entry name" value="D-isomer_DH_NAD-bd"/>
</dbReference>
<name>D7CM67_SYNLT</name>
<dbReference type="GO" id="GO:0051287">
    <property type="term" value="F:NAD binding"/>
    <property type="evidence" value="ECO:0007669"/>
    <property type="project" value="InterPro"/>
</dbReference>
<dbReference type="AlphaFoldDB" id="D7CM67"/>
<dbReference type="HOGENOM" id="CLU_082687_0_0_9"/>
<organism evidence="3 4">
    <name type="scientific">Syntrophothermus lipocalidus (strain DSM 12680 / TGB-C1)</name>
    <dbReference type="NCBI Taxonomy" id="643648"/>
    <lineage>
        <taxon>Bacteria</taxon>
        <taxon>Bacillati</taxon>
        <taxon>Bacillota</taxon>
        <taxon>Clostridia</taxon>
        <taxon>Eubacteriales</taxon>
        <taxon>Syntrophomonadaceae</taxon>
        <taxon>Syntrophothermus</taxon>
    </lineage>
</organism>
<dbReference type="NCBIfam" id="TIGR02853">
    <property type="entry name" value="spore_dpaA"/>
    <property type="match status" value="1"/>
</dbReference>
<dbReference type="Proteomes" id="UP000000378">
    <property type="component" value="Chromosome"/>
</dbReference>
<dbReference type="STRING" id="643648.Slip_1023"/>
<dbReference type="RefSeq" id="WP_013175204.1">
    <property type="nucleotide sequence ID" value="NC_014220.1"/>
</dbReference>
<accession>D7CM67</accession>
<gene>
    <name evidence="3" type="ordered locus">Slip_1023</name>
</gene>
<feature type="domain" description="D-isomer specific 2-hydroxyacid dehydrogenase NAD-binding" evidence="1">
    <location>
        <begin position="152"/>
        <end position="242"/>
    </location>
</feature>
<proteinExistence type="predicted"/>
<protein>
    <submittedName>
        <fullName evidence="3">D-isomer specific 2-hydroxyacid dehydrogenase NAD-binding protein</fullName>
    </submittedName>
</protein>
<dbReference type="eggNOG" id="COG1052">
    <property type="taxonomic scope" value="Bacteria"/>
</dbReference>